<reference evidence="1" key="1">
    <citation type="journal article" date="2020" name="Nature">
        <title>Giant virus diversity and host interactions through global metagenomics.</title>
        <authorList>
            <person name="Schulz F."/>
            <person name="Roux S."/>
            <person name="Paez-Espino D."/>
            <person name="Jungbluth S."/>
            <person name="Walsh D.A."/>
            <person name="Denef V.J."/>
            <person name="McMahon K.D."/>
            <person name="Konstantinidis K.T."/>
            <person name="Eloe-Fadrosh E.A."/>
            <person name="Kyrpides N.C."/>
            <person name="Woyke T."/>
        </authorList>
    </citation>
    <scope>NUCLEOTIDE SEQUENCE</scope>
    <source>
        <strain evidence="1">GVMAG-M-3300023184-121</strain>
    </source>
</reference>
<organism evidence="1">
    <name type="scientific">viral metagenome</name>
    <dbReference type="NCBI Taxonomy" id="1070528"/>
    <lineage>
        <taxon>unclassified sequences</taxon>
        <taxon>metagenomes</taxon>
        <taxon>organismal metagenomes</taxon>
    </lineage>
</organism>
<dbReference type="AlphaFoldDB" id="A0A6C0HKX3"/>
<proteinExistence type="predicted"/>
<evidence type="ECO:0000313" key="1">
    <source>
        <dbReference type="EMBL" id="QHT80805.1"/>
    </source>
</evidence>
<dbReference type="EMBL" id="MN739974">
    <property type="protein sequence ID" value="QHT80805.1"/>
    <property type="molecule type" value="Genomic_DNA"/>
</dbReference>
<protein>
    <submittedName>
        <fullName evidence="1">Uncharacterized protein</fullName>
    </submittedName>
</protein>
<accession>A0A6C0HKX3</accession>
<name>A0A6C0HKX3_9ZZZZ</name>
<sequence length="224" mass="26307">MNIFVLHWKPRKAARWHVDKHVVKMLLETCQLLYTAHWVLFYPHLKEQKSAVGLSRAQKQLAVPDYMQSAPLCQTTQEPTYRPCHVHHPCAKWTRATSGNYGWLVELGKELAREFRFRFHKVHSCEAHIDWLAANRPPTIQKYPKRPFVMAMGEEFKISKNAIVSYRNYYRKAKADLIRYTGRQVPHWVNANHLPSAHWGLPKDENKPLKPLVKTLKPKRVLIS</sequence>